<proteinExistence type="predicted"/>
<keyword evidence="2" id="KW-1185">Reference proteome</keyword>
<organism evidence="1 2">
    <name type="scientific">Fulvivirga sediminis</name>
    <dbReference type="NCBI Taxonomy" id="2803949"/>
    <lineage>
        <taxon>Bacteria</taxon>
        <taxon>Pseudomonadati</taxon>
        <taxon>Bacteroidota</taxon>
        <taxon>Cytophagia</taxon>
        <taxon>Cytophagales</taxon>
        <taxon>Fulvivirgaceae</taxon>
        <taxon>Fulvivirga</taxon>
    </lineage>
</organism>
<dbReference type="RefSeq" id="WP_202244440.1">
    <property type="nucleotide sequence ID" value="NZ_JAESIY010000005.1"/>
</dbReference>
<dbReference type="AlphaFoldDB" id="A0A937F9B7"/>
<protein>
    <submittedName>
        <fullName evidence="1">Uncharacterized protein</fullName>
    </submittedName>
</protein>
<reference evidence="1" key="1">
    <citation type="submission" date="2021-01" db="EMBL/GenBank/DDBJ databases">
        <title>Fulvivirga kasyanovii gen. nov., sp nov., a novel member of the phylum Bacteroidetes isolated from seawater in a mussel farm.</title>
        <authorList>
            <person name="Zhao L.-H."/>
            <person name="Wang Z.-J."/>
        </authorList>
    </citation>
    <scope>NUCLEOTIDE SEQUENCE</scope>
    <source>
        <strain evidence="1">2943</strain>
    </source>
</reference>
<comment type="caution">
    <text evidence="1">The sequence shown here is derived from an EMBL/GenBank/DDBJ whole genome shotgun (WGS) entry which is preliminary data.</text>
</comment>
<evidence type="ECO:0000313" key="2">
    <source>
        <dbReference type="Proteomes" id="UP000659388"/>
    </source>
</evidence>
<dbReference type="Proteomes" id="UP000659388">
    <property type="component" value="Unassembled WGS sequence"/>
</dbReference>
<sequence>MYIHPHLNKFIKTESILSYNHPKYEYNIIEKFGLREIKDYKNTQYRGNIDWDLICPSFVYSFLNDGNEQLISILSKSEMSKKDKIVVEVGYGGVVLILKTKDFFKYWEEILLTSRQGFPVISEDGKLIMEFLENDQLIYSNFLIG</sequence>
<evidence type="ECO:0000313" key="1">
    <source>
        <dbReference type="EMBL" id="MBL3656655.1"/>
    </source>
</evidence>
<dbReference type="EMBL" id="JAESIY010000005">
    <property type="protein sequence ID" value="MBL3656655.1"/>
    <property type="molecule type" value="Genomic_DNA"/>
</dbReference>
<gene>
    <name evidence="1" type="ORF">JL102_10970</name>
</gene>
<name>A0A937F9B7_9BACT</name>
<accession>A0A937F9B7</accession>